<sequence length="165" mass="19198">MLKNNVQEDVISLDFYKPSHKFELENYYLPQEQLKFTSLPIDAVKKCELESDRYPIVILHNNKPAGFFVLHGWEGVKEYCDSQEAILLRAYSVHSDFQSRGIAKESLLLLPLFVRKHFPNKNEIILAVNYQNKAAQQVYLKCGFEDKGIRVMGKKGELFIFHMDV</sequence>
<reference evidence="2 3" key="1">
    <citation type="submission" date="2021-05" db="EMBL/GenBank/DDBJ databases">
        <title>Novel Bacillus species.</title>
        <authorList>
            <person name="Liu G."/>
        </authorList>
    </citation>
    <scope>NUCLEOTIDE SEQUENCE [LARGE SCALE GENOMIC DNA]</scope>
    <source>
        <strain evidence="2 3">FJAT-49705</strain>
    </source>
</reference>
<protein>
    <submittedName>
        <fullName evidence="2">GNAT family N-acetyltransferase</fullName>
    </submittedName>
</protein>
<accession>A0ABS5NTQ8</accession>
<dbReference type="InterPro" id="IPR000182">
    <property type="entry name" value="GNAT_dom"/>
</dbReference>
<dbReference type="EMBL" id="JAGYPM010000003">
    <property type="protein sequence ID" value="MBS4190941.1"/>
    <property type="molecule type" value="Genomic_DNA"/>
</dbReference>
<name>A0ABS5NTQ8_9BACI</name>
<evidence type="ECO:0000313" key="3">
    <source>
        <dbReference type="Proteomes" id="UP000681027"/>
    </source>
</evidence>
<dbReference type="Proteomes" id="UP000681027">
    <property type="component" value="Unassembled WGS sequence"/>
</dbReference>
<dbReference type="Pfam" id="PF00583">
    <property type="entry name" value="Acetyltransf_1"/>
    <property type="match status" value="1"/>
</dbReference>
<dbReference type="SUPFAM" id="SSF55729">
    <property type="entry name" value="Acyl-CoA N-acyltransferases (Nat)"/>
    <property type="match status" value="1"/>
</dbReference>
<evidence type="ECO:0000313" key="2">
    <source>
        <dbReference type="EMBL" id="MBS4190941.1"/>
    </source>
</evidence>
<organism evidence="2 3">
    <name type="scientific">Cytobacillus citreus</name>
    <dbReference type="NCBI Taxonomy" id="2833586"/>
    <lineage>
        <taxon>Bacteria</taxon>
        <taxon>Bacillati</taxon>
        <taxon>Bacillota</taxon>
        <taxon>Bacilli</taxon>
        <taxon>Bacillales</taxon>
        <taxon>Bacillaceae</taxon>
        <taxon>Cytobacillus</taxon>
    </lineage>
</organism>
<proteinExistence type="predicted"/>
<comment type="caution">
    <text evidence="2">The sequence shown here is derived from an EMBL/GenBank/DDBJ whole genome shotgun (WGS) entry which is preliminary data.</text>
</comment>
<gene>
    <name evidence="2" type="ORF">KHA94_12185</name>
</gene>
<dbReference type="Gene3D" id="3.40.630.30">
    <property type="match status" value="1"/>
</dbReference>
<dbReference type="RefSeq" id="WP_213102416.1">
    <property type="nucleotide sequence ID" value="NZ_JAGYPM010000003.1"/>
</dbReference>
<keyword evidence="3" id="KW-1185">Reference proteome</keyword>
<dbReference type="PROSITE" id="PS51186">
    <property type="entry name" value="GNAT"/>
    <property type="match status" value="1"/>
</dbReference>
<feature type="domain" description="N-acetyltransferase" evidence="1">
    <location>
        <begin position="13"/>
        <end position="165"/>
    </location>
</feature>
<dbReference type="InterPro" id="IPR016181">
    <property type="entry name" value="Acyl_CoA_acyltransferase"/>
</dbReference>
<evidence type="ECO:0000259" key="1">
    <source>
        <dbReference type="PROSITE" id="PS51186"/>
    </source>
</evidence>